<accession>A0A016VXL5</accession>
<dbReference type="InterPro" id="IPR003595">
    <property type="entry name" value="Tyr_Pase_cat"/>
</dbReference>
<keyword evidence="3" id="KW-0904">Protein phosphatase</keyword>
<evidence type="ECO:0000256" key="2">
    <source>
        <dbReference type="ARBA" id="ARBA00022801"/>
    </source>
</evidence>
<evidence type="ECO:0000313" key="10">
    <source>
        <dbReference type="Proteomes" id="UP000024635"/>
    </source>
</evidence>
<feature type="domain" description="Tyrosine-protein phosphatase" evidence="7">
    <location>
        <begin position="50"/>
        <end position="192"/>
    </location>
</feature>
<dbReference type="CDD" id="cd14498">
    <property type="entry name" value="DSP"/>
    <property type="match status" value="1"/>
</dbReference>
<proteinExistence type="inferred from homology"/>
<organism evidence="9 10">
    <name type="scientific">Ancylostoma ceylanicum</name>
    <dbReference type="NCBI Taxonomy" id="53326"/>
    <lineage>
        <taxon>Eukaryota</taxon>
        <taxon>Metazoa</taxon>
        <taxon>Ecdysozoa</taxon>
        <taxon>Nematoda</taxon>
        <taxon>Chromadorea</taxon>
        <taxon>Rhabditida</taxon>
        <taxon>Rhabditina</taxon>
        <taxon>Rhabditomorpha</taxon>
        <taxon>Strongyloidea</taxon>
        <taxon>Ancylostomatidae</taxon>
        <taxon>Ancylostomatinae</taxon>
        <taxon>Ancylostoma</taxon>
    </lineage>
</organism>
<feature type="compositionally biased region" description="Pro residues" evidence="6">
    <location>
        <begin position="20"/>
        <end position="31"/>
    </location>
</feature>
<dbReference type="PANTHER" id="PTHR45948">
    <property type="entry name" value="DUAL SPECIFICITY PROTEIN PHOSPHATASE DDB_G0269404-RELATED"/>
    <property type="match status" value="1"/>
</dbReference>
<feature type="region of interest" description="Disordered" evidence="6">
    <location>
        <begin position="1"/>
        <end position="33"/>
    </location>
</feature>
<dbReference type="Gene3D" id="3.90.190.10">
    <property type="entry name" value="Protein tyrosine phosphatase superfamily"/>
    <property type="match status" value="1"/>
</dbReference>
<comment type="similarity">
    <text evidence="1">Belongs to the protein-tyrosine phosphatase family. Non-receptor class dual specificity subfamily.</text>
</comment>
<dbReference type="STRING" id="53326.A0A016VXL5"/>
<dbReference type="SUPFAM" id="SSF52799">
    <property type="entry name" value="(Phosphotyrosine protein) phosphatases II"/>
    <property type="match status" value="1"/>
</dbReference>
<feature type="compositionally biased region" description="Polar residues" evidence="6">
    <location>
        <begin position="1"/>
        <end position="15"/>
    </location>
</feature>
<dbReference type="Pfam" id="PF00782">
    <property type="entry name" value="DSPc"/>
    <property type="match status" value="1"/>
</dbReference>
<dbReference type="PROSITE" id="PS00383">
    <property type="entry name" value="TYR_PHOSPHATASE_1"/>
    <property type="match status" value="1"/>
</dbReference>
<dbReference type="EMBL" id="JARK01001339">
    <property type="protein sequence ID" value="EYC32349.1"/>
    <property type="molecule type" value="Genomic_DNA"/>
</dbReference>
<protein>
    <recommendedName>
        <fullName evidence="11">Dual specificity phosphatase, catalytic domain protein</fullName>
    </recommendedName>
</protein>
<dbReference type="GO" id="GO:0007165">
    <property type="term" value="P:signal transduction"/>
    <property type="evidence" value="ECO:0007669"/>
    <property type="project" value="TreeGrafter"/>
</dbReference>
<dbReference type="InterPro" id="IPR000387">
    <property type="entry name" value="Tyr_Pase_dom"/>
</dbReference>
<feature type="region of interest" description="Disordered" evidence="6">
    <location>
        <begin position="275"/>
        <end position="369"/>
    </location>
</feature>
<reference evidence="10" key="1">
    <citation type="journal article" date="2015" name="Nat. Genet.">
        <title>The genome and transcriptome of the zoonotic hookworm Ancylostoma ceylanicum identify infection-specific gene families.</title>
        <authorList>
            <person name="Schwarz E.M."/>
            <person name="Hu Y."/>
            <person name="Antoshechkin I."/>
            <person name="Miller M.M."/>
            <person name="Sternberg P.W."/>
            <person name="Aroian R.V."/>
        </authorList>
    </citation>
    <scope>NUCLEOTIDE SEQUENCE</scope>
    <source>
        <strain evidence="10">HY135</strain>
    </source>
</reference>
<sequence>MVTSDSSLVIDSTSPYGRVGPPPPTQMPPPSSRSHALFSLSRFRSRLGTEMNEIIPNLFLGSLRDATDVDQLKKHRIQYIVSVHDLTAHHPAHDQLKVLKIQLSDCSSADISAHFAATNQFIHGARLKHAAVLVHCLAGVSRSATVVAAYLMTLCDMSFFNALTFMSRKRPVVNPNFGFRMQLCTYADRNMMAERQRLRELFGPAAFDAQWAMDRAITRSKVGRSSCAVVCMRSDVLTAQKAVTGSWGAAISGDPALKLVFRLKGVHQVTFRCVSRSDPQDGGTSLQQTAAPLSPPKPTRTPSHSSLEGNSSPKVKPVRPKGDTSAPASHPQPIRKVVARALPLPETMKVQLSSRVHNPPVPEIDFIDD</sequence>
<comment type="catalytic activity">
    <reaction evidence="4">
        <text>O-phospho-L-seryl-[protein] + H2O = L-seryl-[protein] + phosphate</text>
        <dbReference type="Rhea" id="RHEA:20629"/>
        <dbReference type="Rhea" id="RHEA-COMP:9863"/>
        <dbReference type="Rhea" id="RHEA-COMP:11604"/>
        <dbReference type="ChEBI" id="CHEBI:15377"/>
        <dbReference type="ChEBI" id="CHEBI:29999"/>
        <dbReference type="ChEBI" id="CHEBI:43474"/>
        <dbReference type="ChEBI" id="CHEBI:83421"/>
        <dbReference type="EC" id="3.1.3.16"/>
    </reaction>
</comment>
<dbReference type="PROSITE" id="PS50056">
    <property type="entry name" value="TYR_PHOSPHATASE_2"/>
    <property type="match status" value="1"/>
</dbReference>
<keyword evidence="2" id="KW-0378">Hydrolase</keyword>
<feature type="domain" description="Tyrosine specific protein phosphatases" evidence="8">
    <location>
        <begin position="124"/>
        <end position="171"/>
    </location>
</feature>
<dbReference type="InterPro" id="IPR000340">
    <property type="entry name" value="Dual-sp_phosphatase_cat-dom"/>
</dbReference>
<feature type="compositionally biased region" description="Polar residues" evidence="6">
    <location>
        <begin position="300"/>
        <end position="313"/>
    </location>
</feature>
<dbReference type="PROSITE" id="PS50054">
    <property type="entry name" value="TYR_PHOSPHATASE_DUAL"/>
    <property type="match status" value="1"/>
</dbReference>
<dbReference type="InterPro" id="IPR029021">
    <property type="entry name" value="Prot-tyrosine_phosphatase-like"/>
</dbReference>
<dbReference type="SMART" id="SM00404">
    <property type="entry name" value="PTPc_motif"/>
    <property type="match status" value="1"/>
</dbReference>
<evidence type="ECO:0008006" key="11">
    <source>
        <dbReference type="Google" id="ProtNLM"/>
    </source>
</evidence>
<keyword evidence="10" id="KW-1185">Reference proteome</keyword>
<evidence type="ECO:0000259" key="7">
    <source>
        <dbReference type="PROSITE" id="PS50054"/>
    </source>
</evidence>
<dbReference type="AlphaFoldDB" id="A0A016VXL5"/>
<dbReference type="OrthoDB" id="9979246at2759"/>
<dbReference type="GO" id="GO:0004725">
    <property type="term" value="F:protein tyrosine phosphatase activity"/>
    <property type="evidence" value="ECO:0007669"/>
    <property type="project" value="TreeGrafter"/>
</dbReference>
<dbReference type="InterPro" id="IPR016130">
    <property type="entry name" value="Tyr_Pase_AS"/>
</dbReference>
<evidence type="ECO:0000256" key="3">
    <source>
        <dbReference type="ARBA" id="ARBA00022912"/>
    </source>
</evidence>
<feature type="compositionally biased region" description="Polar residues" evidence="6">
    <location>
        <begin position="282"/>
        <end position="291"/>
    </location>
</feature>
<evidence type="ECO:0000256" key="4">
    <source>
        <dbReference type="ARBA" id="ARBA00047761"/>
    </source>
</evidence>
<dbReference type="PANTHER" id="PTHR45948:SF2">
    <property type="entry name" value="DUAL SPECIFICITY PROTEIN PHOSPHATASE"/>
    <property type="match status" value="1"/>
</dbReference>
<comment type="caution">
    <text evidence="9">The sequence shown here is derived from an EMBL/GenBank/DDBJ whole genome shotgun (WGS) entry which is preliminary data.</text>
</comment>
<dbReference type="GO" id="GO:0005829">
    <property type="term" value="C:cytosol"/>
    <property type="evidence" value="ECO:0007669"/>
    <property type="project" value="TreeGrafter"/>
</dbReference>
<dbReference type="Proteomes" id="UP000024635">
    <property type="component" value="Unassembled WGS sequence"/>
</dbReference>
<evidence type="ECO:0000259" key="8">
    <source>
        <dbReference type="PROSITE" id="PS50056"/>
    </source>
</evidence>
<dbReference type="GO" id="GO:0004722">
    <property type="term" value="F:protein serine/threonine phosphatase activity"/>
    <property type="evidence" value="ECO:0007669"/>
    <property type="project" value="UniProtKB-EC"/>
</dbReference>
<evidence type="ECO:0000256" key="5">
    <source>
        <dbReference type="ARBA" id="ARBA00048336"/>
    </source>
</evidence>
<name>A0A016VXL5_9BILA</name>
<dbReference type="SMART" id="SM00195">
    <property type="entry name" value="DSPc"/>
    <property type="match status" value="1"/>
</dbReference>
<dbReference type="InterPro" id="IPR020422">
    <property type="entry name" value="TYR_PHOSPHATASE_DUAL_dom"/>
</dbReference>
<evidence type="ECO:0000256" key="1">
    <source>
        <dbReference type="ARBA" id="ARBA00008601"/>
    </source>
</evidence>
<gene>
    <name evidence="9" type="primary">Acey_s0003.g1527</name>
    <name evidence="9" type="synonym">Acey-C16A3.2</name>
    <name evidence="9" type="ORF">Y032_0003g1527</name>
</gene>
<comment type="catalytic activity">
    <reaction evidence="5">
        <text>O-phospho-L-threonyl-[protein] + H2O = L-threonyl-[protein] + phosphate</text>
        <dbReference type="Rhea" id="RHEA:47004"/>
        <dbReference type="Rhea" id="RHEA-COMP:11060"/>
        <dbReference type="Rhea" id="RHEA-COMP:11605"/>
        <dbReference type="ChEBI" id="CHEBI:15377"/>
        <dbReference type="ChEBI" id="CHEBI:30013"/>
        <dbReference type="ChEBI" id="CHEBI:43474"/>
        <dbReference type="ChEBI" id="CHEBI:61977"/>
        <dbReference type="EC" id="3.1.3.16"/>
    </reaction>
</comment>
<evidence type="ECO:0000313" key="9">
    <source>
        <dbReference type="EMBL" id="EYC32349.1"/>
    </source>
</evidence>
<evidence type="ECO:0000256" key="6">
    <source>
        <dbReference type="SAM" id="MobiDB-lite"/>
    </source>
</evidence>